<reference evidence="1" key="1">
    <citation type="submission" date="2020-04" db="EMBL/GenBank/DDBJ databases">
        <title>Genome Sequencing for Pseudoaltermonas arctica.</title>
        <authorList>
            <person name="Elkins N.S."/>
        </authorList>
    </citation>
    <scope>NUCLEOTIDE SEQUENCE [LARGE SCALE GENOMIC DNA]</scope>
    <source>
        <strain evidence="1">NEC-BIFX-2020_0012</strain>
    </source>
</reference>
<gene>
    <name evidence="1" type="ORF">HHO47_13945</name>
</gene>
<name>A0A7Y0HDG2_9GAMM</name>
<sequence>MTESKNQVNNHQPYKLVENIHYNVVSEIAGTGWAANFTHTAKPIPLIAWLTVKTPSNSQYSNGLNGVKKVGLVCLDGVNVVPCDLVDTFECYTNHIPTIEVYGG</sequence>
<keyword evidence="2" id="KW-1185">Reference proteome</keyword>
<protein>
    <submittedName>
        <fullName evidence="1">Uncharacterized protein</fullName>
    </submittedName>
</protein>
<dbReference type="Proteomes" id="UP000570493">
    <property type="component" value="Unassembled WGS sequence"/>
</dbReference>
<evidence type="ECO:0000313" key="1">
    <source>
        <dbReference type="EMBL" id="NMM41887.1"/>
    </source>
</evidence>
<organism evidence="1 2">
    <name type="scientific">Pseudoalteromonas arctica</name>
    <dbReference type="NCBI Taxonomy" id="394751"/>
    <lineage>
        <taxon>Bacteria</taxon>
        <taxon>Pseudomonadati</taxon>
        <taxon>Pseudomonadota</taxon>
        <taxon>Gammaproteobacteria</taxon>
        <taxon>Alteromonadales</taxon>
        <taxon>Pseudoalteromonadaceae</taxon>
        <taxon>Pseudoalteromonas</taxon>
    </lineage>
</organism>
<dbReference type="RefSeq" id="WP_029774387.1">
    <property type="nucleotide sequence ID" value="NZ_JABBMT010000024.1"/>
</dbReference>
<proteinExistence type="predicted"/>
<dbReference type="AlphaFoldDB" id="A0A7Y0HDG2"/>
<dbReference type="EMBL" id="JABBMT010000024">
    <property type="protein sequence ID" value="NMM41887.1"/>
    <property type="molecule type" value="Genomic_DNA"/>
</dbReference>
<accession>A0A7Y0HDG2</accession>
<comment type="caution">
    <text evidence="1">The sequence shown here is derived from an EMBL/GenBank/DDBJ whole genome shotgun (WGS) entry which is preliminary data.</text>
</comment>
<evidence type="ECO:0000313" key="2">
    <source>
        <dbReference type="Proteomes" id="UP000570493"/>
    </source>
</evidence>